<feature type="chain" id="PRO_5025665697" evidence="2">
    <location>
        <begin position="20"/>
        <end position="324"/>
    </location>
</feature>
<gene>
    <name evidence="3" type="ORF">BDV96DRAFT_647931</name>
</gene>
<organism evidence="3 4">
    <name type="scientific">Lophiotrema nucula</name>
    <dbReference type="NCBI Taxonomy" id="690887"/>
    <lineage>
        <taxon>Eukaryota</taxon>
        <taxon>Fungi</taxon>
        <taxon>Dikarya</taxon>
        <taxon>Ascomycota</taxon>
        <taxon>Pezizomycotina</taxon>
        <taxon>Dothideomycetes</taxon>
        <taxon>Pleosporomycetidae</taxon>
        <taxon>Pleosporales</taxon>
        <taxon>Lophiotremataceae</taxon>
        <taxon>Lophiotrema</taxon>
    </lineage>
</organism>
<keyword evidence="2" id="KW-0732">Signal</keyword>
<feature type="signal peptide" evidence="2">
    <location>
        <begin position="1"/>
        <end position="19"/>
    </location>
</feature>
<name>A0A6A5Z2Q1_9PLEO</name>
<accession>A0A6A5Z2Q1</accession>
<evidence type="ECO:0000256" key="1">
    <source>
        <dbReference type="SAM" id="MobiDB-lite"/>
    </source>
</evidence>
<dbReference type="OrthoDB" id="5397502at2759"/>
<evidence type="ECO:0000256" key="2">
    <source>
        <dbReference type="SAM" id="SignalP"/>
    </source>
</evidence>
<feature type="compositionally biased region" description="Low complexity" evidence="1">
    <location>
        <begin position="168"/>
        <end position="183"/>
    </location>
</feature>
<reference evidence="3" key="1">
    <citation type="journal article" date="2020" name="Stud. Mycol.">
        <title>101 Dothideomycetes genomes: a test case for predicting lifestyles and emergence of pathogens.</title>
        <authorList>
            <person name="Haridas S."/>
            <person name="Albert R."/>
            <person name="Binder M."/>
            <person name="Bloem J."/>
            <person name="Labutti K."/>
            <person name="Salamov A."/>
            <person name="Andreopoulos B."/>
            <person name="Baker S."/>
            <person name="Barry K."/>
            <person name="Bills G."/>
            <person name="Bluhm B."/>
            <person name="Cannon C."/>
            <person name="Castanera R."/>
            <person name="Culley D."/>
            <person name="Daum C."/>
            <person name="Ezra D."/>
            <person name="Gonzalez J."/>
            <person name="Henrissat B."/>
            <person name="Kuo A."/>
            <person name="Liang C."/>
            <person name="Lipzen A."/>
            <person name="Lutzoni F."/>
            <person name="Magnuson J."/>
            <person name="Mondo S."/>
            <person name="Nolan M."/>
            <person name="Ohm R."/>
            <person name="Pangilinan J."/>
            <person name="Park H.-J."/>
            <person name="Ramirez L."/>
            <person name="Alfaro M."/>
            <person name="Sun H."/>
            <person name="Tritt A."/>
            <person name="Yoshinaga Y."/>
            <person name="Zwiers L.-H."/>
            <person name="Turgeon B."/>
            <person name="Goodwin S."/>
            <person name="Spatafora J."/>
            <person name="Crous P."/>
            <person name="Grigoriev I."/>
        </authorList>
    </citation>
    <scope>NUCLEOTIDE SEQUENCE</scope>
    <source>
        <strain evidence="3">CBS 627.86</strain>
    </source>
</reference>
<protein>
    <submittedName>
        <fullName evidence="3">Uncharacterized protein</fullName>
    </submittedName>
</protein>
<keyword evidence="4" id="KW-1185">Reference proteome</keyword>
<dbReference type="EMBL" id="ML977327">
    <property type="protein sequence ID" value="KAF2113680.1"/>
    <property type="molecule type" value="Genomic_DNA"/>
</dbReference>
<dbReference type="Proteomes" id="UP000799770">
    <property type="component" value="Unassembled WGS sequence"/>
</dbReference>
<dbReference type="AlphaFoldDB" id="A0A6A5Z2Q1"/>
<evidence type="ECO:0000313" key="4">
    <source>
        <dbReference type="Proteomes" id="UP000799770"/>
    </source>
</evidence>
<evidence type="ECO:0000313" key="3">
    <source>
        <dbReference type="EMBL" id="KAF2113680.1"/>
    </source>
</evidence>
<feature type="region of interest" description="Disordered" evidence="1">
    <location>
        <begin position="162"/>
        <end position="189"/>
    </location>
</feature>
<proteinExistence type="predicted"/>
<sequence length="324" mass="34453">MSLKAISILLAAAGQLVTAQTCGSDARNTVISDDLFQSAELRDKGLPIMRDILCDFALESFCQGEGGDCTFSTTVGSGGDLVRVSMRKRETGNSAQLGNCNTNIDNIVANCIDGNSKVSSGTNTDSNVEYTVTLARFSEESTTDLFVAPQPASALKDLVPQDFLDDLNNGNPPGTPNQPSQTQDTTTPIQTCDNSCLSMRDVVKSKADDPNEQDLSKSQICTDSDNFIDSGSSADGNSDWFRITSQDNCFIMIAKSGEARGNSGRYCFTIAQINNFIGDAACRADHSFVQISDQPLGAQSFNSGQGMACLTDGANFQRCGEGIL</sequence>